<evidence type="ECO:0000313" key="7">
    <source>
        <dbReference type="EMBL" id="KAK2607796.1"/>
    </source>
</evidence>
<dbReference type="SMART" id="SM00102">
    <property type="entry name" value="ADF"/>
    <property type="match status" value="1"/>
</dbReference>
<evidence type="ECO:0000256" key="5">
    <source>
        <dbReference type="ARBA" id="ARBA00032427"/>
    </source>
</evidence>
<dbReference type="Gene3D" id="3.40.20.10">
    <property type="entry name" value="Severin"/>
    <property type="match status" value="1"/>
</dbReference>
<evidence type="ECO:0000256" key="2">
    <source>
        <dbReference type="ARBA" id="ARBA00006844"/>
    </source>
</evidence>
<evidence type="ECO:0000256" key="4">
    <source>
        <dbReference type="ARBA" id="ARBA00023203"/>
    </source>
</evidence>
<dbReference type="PANTHER" id="PTHR11913">
    <property type="entry name" value="COFILIN-RELATED"/>
    <property type="match status" value="1"/>
</dbReference>
<dbReference type="Pfam" id="PF00241">
    <property type="entry name" value="Cofilin_ADF"/>
    <property type="match status" value="1"/>
</dbReference>
<proteinExistence type="inferred from homology"/>
<feature type="domain" description="ADF-H" evidence="6">
    <location>
        <begin position="4"/>
        <end position="148"/>
    </location>
</feature>
<dbReference type="GO" id="GO:0030042">
    <property type="term" value="P:actin filament depolymerization"/>
    <property type="evidence" value="ECO:0007669"/>
    <property type="project" value="InterPro"/>
</dbReference>
<dbReference type="GO" id="GO:0003779">
    <property type="term" value="F:actin binding"/>
    <property type="evidence" value="ECO:0007669"/>
    <property type="project" value="UniProtKB-KW"/>
</dbReference>
<dbReference type="Proteomes" id="UP001265746">
    <property type="component" value="Unassembled WGS sequence"/>
</dbReference>
<dbReference type="InterPro" id="IPR002108">
    <property type="entry name" value="ADF-H"/>
</dbReference>
<comment type="caution">
    <text evidence="7">The sequence shown here is derived from an EMBL/GenBank/DDBJ whole genome shotgun (WGS) entry which is preliminary data.</text>
</comment>
<evidence type="ECO:0000313" key="8">
    <source>
        <dbReference type="Proteomes" id="UP001265746"/>
    </source>
</evidence>
<sequence>MSQSGATVNEECVSTWNDLKLSKKYKYIIFKLSDDLKEIVVEHTSDNKDWEEFRDRLVNAKTVSKTGQEGIGPRYAVYDFEYSLSSGEGDRNKLTFIAWSPDDAGIKSKMVYASSKDALKRALSGIAVEIQANDADDIEHDSILNKVSKGMAG</sequence>
<dbReference type="EMBL" id="JAUJFL010000003">
    <property type="protein sequence ID" value="KAK2607796.1"/>
    <property type="molecule type" value="Genomic_DNA"/>
</dbReference>
<name>A0AAD9SJ81_PHOAM</name>
<comment type="subcellular location">
    <subcellularLocation>
        <location evidence="1">Nucleus matrix</location>
    </subcellularLocation>
</comment>
<comment type="similarity">
    <text evidence="2">Belongs to the actin-binding proteins ADF family.</text>
</comment>
<gene>
    <name evidence="7" type="ORF">N8I77_006446</name>
</gene>
<accession>A0AAD9SJ81</accession>
<keyword evidence="4" id="KW-0009">Actin-binding</keyword>
<evidence type="ECO:0000256" key="3">
    <source>
        <dbReference type="ARBA" id="ARBA00015630"/>
    </source>
</evidence>
<dbReference type="GO" id="GO:0015629">
    <property type="term" value="C:actin cytoskeleton"/>
    <property type="evidence" value="ECO:0007669"/>
    <property type="project" value="InterPro"/>
</dbReference>
<organism evidence="7 8">
    <name type="scientific">Phomopsis amygdali</name>
    <name type="common">Fusicoccum amygdali</name>
    <dbReference type="NCBI Taxonomy" id="1214568"/>
    <lineage>
        <taxon>Eukaryota</taxon>
        <taxon>Fungi</taxon>
        <taxon>Dikarya</taxon>
        <taxon>Ascomycota</taxon>
        <taxon>Pezizomycotina</taxon>
        <taxon>Sordariomycetes</taxon>
        <taxon>Sordariomycetidae</taxon>
        <taxon>Diaporthales</taxon>
        <taxon>Diaporthaceae</taxon>
        <taxon>Diaporthe</taxon>
    </lineage>
</organism>
<evidence type="ECO:0000256" key="1">
    <source>
        <dbReference type="ARBA" id="ARBA00004109"/>
    </source>
</evidence>
<evidence type="ECO:0000259" key="6">
    <source>
        <dbReference type="PROSITE" id="PS51263"/>
    </source>
</evidence>
<dbReference type="GO" id="GO:0016363">
    <property type="term" value="C:nuclear matrix"/>
    <property type="evidence" value="ECO:0007669"/>
    <property type="project" value="UniProtKB-SubCell"/>
</dbReference>
<dbReference type="InterPro" id="IPR029006">
    <property type="entry name" value="ADF-H/Gelsolin-like_dom_sf"/>
</dbReference>
<dbReference type="SUPFAM" id="SSF55753">
    <property type="entry name" value="Actin depolymerizing proteins"/>
    <property type="match status" value="1"/>
</dbReference>
<dbReference type="PRINTS" id="PR00006">
    <property type="entry name" value="COFILIN"/>
</dbReference>
<reference evidence="7" key="1">
    <citation type="submission" date="2023-06" db="EMBL/GenBank/DDBJ databases">
        <authorList>
            <person name="Noh H."/>
        </authorList>
    </citation>
    <scope>NUCLEOTIDE SEQUENCE</scope>
    <source>
        <strain evidence="7">DUCC20226</strain>
    </source>
</reference>
<keyword evidence="8" id="KW-1185">Reference proteome</keyword>
<dbReference type="CDD" id="cd11286">
    <property type="entry name" value="ADF_cofilin_like"/>
    <property type="match status" value="1"/>
</dbReference>
<dbReference type="InterPro" id="IPR017904">
    <property type="entry name" value="ADF/Cofilin"/>
</dbReference>
<dbReference type="AlphaFoldDB" id="A0AAD9SJ81"/>
<protein>
    <recommendedName>
        <fullName evidence="3">Cofilin</fullName>
    </recommendedName>
    <alternativeName>
        <fullName evidence="5">Actin-depolymerizing factor 1</fullName>
    </alternativeName>
</protein>
<dbReference type="PROSITE" id="PS51263">
    <property type="entry name" value="ADF_H"/>
    <property type="match status" value="1"/>
</dbReference>